<evidence type="ECO:0000256" key="4">
    <source>
        <dbReference type="ARBA" id="ARBA00023136"/>
    </source>
</evidence>
<protein>
    <submittedName>
        <fullName evidence="6">Divalent metal cation transporter</fullName>
    </submittedName>
</protein>
<feature type="transmembrane region" description="Helical" evidence="5">
    <location>
        <begin position="38"/>
        <end position="63"/>
    </location>
</feature>
<dbReference type="Proteomes" id="UP001494588">
    <property type="component" value="Unassembled WGS sequence"/>
</dbReference>
<keyword evidence="4 5" id="KW-0472">Membrane</keyword>
<evidence type="ECO:0000256" key="2">
    <source>
        <dbReference type="ARBA" id="ARBA00022692"/>
    </source>
</evidence>
<feature type="transmembrane region" description="Helical" evidence="5">
    <location>
        <begin position="159"/>
        <end position="182"/>
    </location>
</feature>
<dbReference type="EMBL" id="JAZHGC010000070">
    <property type="protein sequence ID" value="MEM5292099.1"/>
    <property type="molecule type" value="Genomic_DNA"/>
</dbReference>
<organism evidence="6 7">
    <name type="scientific">Paraburkholderia sabiae</name>
    <dbReference type="NCBI Taxonomy" id="273251"/>
    <lineage>
        <taxon>Bacteria</taxon>
        <taxon>Pseudomonadati</taxon>
        <taxon>Pseudomonadota</taxon>
        <taxon>Betaproteobacteria</taxon>
        <taxon>Burkholderiales</taxon>
        <taxon>Burkholderiaceae</taxon>
        <taxon>Paraburkholderia</taxon>
    </lineage>
</organism>
<feature type="transmembrane region" description="Helical" evidence="5">
    <location>
        <begin position="133"/>
        <end position="153"/>
    </location>
</feature>
<comment type="caution">
    <text evidence="6">The sequence shown here is derived from an EMBL/GenBank/DDBJ whole genome shotgun (WGS) entry which is preliminary data.</text>
</comment>
<reference evidence="6 7" key="1">
    <citation type="submission" date="2024-01" db="EMBL/GenBank/DDBJ databases">
        <title>The diversity of rhizobia nodulating Mimosa spp. in eleven states of Brazil covering several biomes is determined by host plant, location, and edaphic factors.</title>
        <authorList>
            <person name="Rouws L."/>
            <person name="Barauna A."/>
            <person name="Beukes C."/>
            <person name="De Faria S.M."/>
            <person name="Gross E."/>
            <person name="Dos Reis Junior F.B."/>
            <person name="Simon M."/>
            <person name="Maluk M."/>
            <person name="Odee D.W."/>
            <person name="Kenicer G."/>
            <person name="Young J.P.W."/>
            <person name="Reis V.M."/>
            <person name="Zilli J."/>
            <person name="James E.K."/>
        </authorList>
    </citation>
    <scope>NUCLEOTIDE SEQUENCE [LARGE SCALE GENOMIC DNA]</scope>
    <source>
        <strain evidence="6 7">JPY77</strain>
    </source>
</reference>
<keyword evidence="2 5" id="KW-0812">Transmembrane</keyword>
<feature type="transmembrane region" description="Helical" evidence="5">
    <location>
        <begin position="194"/>
        <end position="220"/>
    </location>
</feature>
<evidence type="ECO:0000313" key="7">
    <source>
        <dbReference type="Proteomes" id="UP001494588"/>
    </source>
</evidence>
<name>A0ABU9QS59_9BURK</name>
<keyword evidence="7" id="KW-1185">Reference proteome</keyword>
<accession>A0ABU9QS59</accession>
<evidence type="ECO:0000313" key="6">
    <source>
        <dbReference type="EMBL" id="MEM5292099.1"/>
    </source>
</evidence>
<sequence>MVHGGEHPRRLDHLFLFYSSGAIEDHWDRGYLGANRAIASLGMAFGGTISAAVLVVGGCVFPAHGITHVDNYHRLPLMLVVVLGSWGFVLFIASLAFACFGATLEIALEQAYFFAQGFGWNWGENRKPRDDPAFSLVYTCALAISAIPIAAGIDPLKLTVLSMALTAMSLPLTVIPFLSLMNDERYVGHRRNGAFSNAAVVAIVVLSFVLAIVTVPLQIFGGT</sequence>
<gene>
    <name evidence="6" type="ORF">V4C55_41060</name>
</gene>
<keyword evidence="3 5" id="KW-1133">Transmembrane helix</keyword>
<evidence type="ECO:0000256" key="3">
    <source>
        <dbReference type="ARBA" id="ARBA00022989"/>
    </source>
</evidence>
<dbReference type="InterPro" id="IPR001046">
    <property type="entry name" value="NRAMP_fam"/>
</dbReference>
<dbReference type="Pfam" id="PF01566">
    <property type="entry name" value="Nramp"/>
    <property type="match status" value="1"/>
</dbReference>
<comment type="subcellular location">
    <subcellularLocation>
        <location evidence="1">Membrane</location>
        <topology evidence="1">Multi-pass membrane protein</topology>
    </subcellularLocation>
</comment>
<feature type="transmembrane region" description="Helical" evidence="5">
    <location>
        <begin position="75"/>
        <end position="100"/>
    </location>
</feature>
<evidence type="ECO:0000256" key="1">
    <source>
        <dbReference type="ARBA" id="ARBA00004141"/>
    </source>
</evidence>
<evidence type="ECO:0000256" key="5">
    <source>
        <dbReference type="SAM" id="Phobius"/>
    </source>
</evidence>
<dbReference type="RefSeq" id="WP_342965464.1">
    <property type="nucleotide sequence ID" value="NZ_JAZHGC010000070.1"/>
</dbReference>
<proteinExistence type="predicted"/>